<dbReference type="Gene3D" id="2.60.40.10">
    <property type="entry name" value="Immunoglobulins"/>
    <property type="match status" value="1"/>
</dbReference>
<evidence type="ECO:0000256" key="4">
    <source>
        <dbReference type="RuleBase" id="RU361161"/>
    </source>
</evidence>
<dbReference type="SMART" id="SM01217">
    <property type="entry name" value="Fn3_like"/>
    <property type="match status" value="1"/>
</dbReference>
<sequence length="749" mass="80146">MKPTPLPTGIKIPAMLLLCFACIALSGFAQRPQRPSAPSGPWMNSSLSPDERADLVMKEMSVDEKIALLHGVGMPTDDAVTPENGPSNRGVGYTVGVPRLHIPGIDMSDAAYGVRSSGVNGRYSTALPANVAAAASWDTEAAYQYGALIGHELRAQGFNMSLGGGVNLTREPRNGRTFEYLGEDPVLAGTLVARLIQGTQSANVIGDIKHYALNDQESGRNSVNITISKRAARESDLLAFEIGVEQGKPAAVMCSYNRVNGDFACENEWLLNEVLKKDWKFPGFVLSDWGGTHSDVKASAAGLDNEQPGRFFYEKRFKDALDAGKIPQAELDEHVHRILRAMFAAGVIDHPRQRSVIDPFAGFETARKIEEGGIVLLRNEKAVLPLSAAKLHTIAVIGSHSDVGMISGGGSAQVDPIGGNAIKPAGEGPTHWMEEIWFPTSPLKAIQARAPHATVKYDPGTDPAAAASTAKGADVAIVFAYMWASEGMDLKSLSLPHDQDALIAAVAAANPHTIVVLETGNPVTMPWVDKPAAIMEAWFAGSDGANAVGNILFGSVNPSGKLPNTFPKSEADLPHPTITMPPPESSHFDGAATPEKWAMGLPPFQMAYDEGVKVGYKWYDAENKKPLFPFGYGLSYTTYRYSGLQVTPGDKVKVTFTLTNAGAREGSEVAEVYAALPAAAQEPPKRLIGFSKVKLKPGEKQSVTVEVDPKYLSIFDEQKNDWSLLPGDYTIMVGGSSADLPLKATVNLK</sequence>
<dbReference type="InterPro" id="IPR002772">
    <property type="entry name" value="Glyco_hydro_3_C"/>
</dbReference>
<dbReference type="PANTHER" id="PTHR42715:SF10">
    <property type="entry name" value="BETA-GLUCOSIDASE"/>
    <property type="match status" value="1"/>
</dbReference>
<dbReference type="RefSeq" id="WP_348264581.1">
    <property type="nucleotide sequence ID" value="NZ_CP121196.1"/>
</dbReference>
<dbReference type="Pfam" id="PF00933">
    <property type="entry name" value="Glyco_hydro_3"/>
    <property type="match status" value="1"/>
</dbReference>
<dbReference type="InterPro" id="IPR050288">
    <property type="entry name" value="Cellulose_deg_GH3"/>
</dbReference>
<dbReference type="Pfam" id="PF14310">
    <property type="entry name" value="Fn3-like"/>
    <property type="match status" value="1"/>
</dbReference>
<keyword evidence="3" id="KW-0119">Carbohydrate metabolism</keyword>
<dbReference type="Gene3D" id="3.40.50.1700">
    <property type="entry name" value="Glycoside hydrolase family 3 C-terminal domain"/>
    <property type="match status" value="1"/>
</dbReference>
<name>A0AAU7DPZ5_9BACT</name>
<proteinExistence type="inferred from homology"/>
<comment type="similarity">
    <text evidence="1 4">Belongs to the glycosyl hydrolase 3 family.</text>
</comment>
<evidence type="ECO:0000256" key="1">
    <source>
        <dbReference type="ARBA" id="ARBA00005336"/>
    </source>
</evidence>
<dbReference type="PANTHER" id="PTHR42715">
    <property type="entry name" value="BETA-GLUCOSIDASE"/>
    <property type="match status" value="1"/>
</dbReference>
<dbReference type="AlphaFoldDB" id="A0AAU7DPZ5"/>
<dbReference type="Gene3D" id="3.20.20.300">
    <property type="entry name" value="Glycoside hydrolase, family 3, N-terminal domain"/>
    <property type="match status" value="1"/>
</dbReference>
<keyword evidence="4" id="KW-0326">Glycosidase</keyword>
<accession>A0AAU7DPZ5</accession>
<dbReference type="InterPro" id="IPR026891">
    <property type="entry name" value="Fn3-like"/>
</dbReference>
<dbReference type="SUPFAM" id="SSF52279">
    <property type="entry name" value="Beta-D-glucan exohydrolase, C-terminal domain"/>
    <property type="match status" value="1"/>
</dbReference>
<evidence type="ECO:0000259" key="5">
    <source>
        <dbReference type="SMART" id="SM01217"/>
    </source>
</evidence>
<protein>
    <submittedName>
        <fullName evidence="6">Glycoside hydrolase family 3 C-terminal domain-containing protein</fullName>
    </submittedName>
</protein>
<evidence type="ECO:0000256" key="2">
    <source>
        <dbReference type="ARBA" id="ARBA00022801"/>
    </source>
</evidence>
<dbReference type="EMBL" id="CP121196">
    <property type="protein sequence ID" value="XBH19365.1"/>
    <property type="molecule type" value="Genomic_DNA"/>
</dbReference>
<reference evidence="6" key="1">
    <citation type="submission" date="2023-03" db="EMBL/GenBank/DDBJ databases">
        <title>Edaphobacter sp.</title>
        <authorList>
            <person name="Huber K.J."/>
            <person name="Papendorf J."/>
            <person name="Pilke C."/>
            <person name="Bunk B."/>
            <person name="Sproeer C."/>
            <person name="Pester M."/>
        </authorList>
    </citation>
    <scope>NUCLEOTIDE SEQUENCE</scope>
    <source>
        <strain evidence="6">DSM 110680</strain>
    </source>
</reference>
<feature type="domain" description="Fibronectin type III-like" evidence="5">
    <location>
        <begin position="668"/>
        <end position="737"/>
    </location>
</feature>
<evidence type="ECO:0000256" key="3">
    <source>
        <dbReference type="ARBA" id="ARBA00023277"/>
    </source>
</evidence>
<dbReference type="InterPro" id="IPR036962">
    <property type="entry name" value="Glyco_hydro_3_N_sf"/>
</dbReference>
<dbReference type="GO" id="GO:0005975">
    <property type="term" value="P:carbohydrate metabolic process"/>
    <property type="evidence" value="ECO:0007669"/>
    <property type="project" value="InterPro"/>
</dbReference>
<dbReference type="SUPFAM" id="SSF51445">
    <property type="entry name" value="(Trans)glycosidases"/>
    <property type="match status" value="1"/>
</dbReference>
<dbReference type="InterPro" id="IPR013783">
    <property type="entry name" value="Ig-like_fold"/>
</dbReference>
<organism evidence="6">
    <name type="scientific">Telmatobacter sp. DSM 110680</name>
    <dbReference type="NCBI Taxonomy" id="3036704"/>
    <lineage>
        <taxon>Bacteria</taxon>
        <taxon>Pseudomonadati</taxon>
        <taxon>Acidobacteriota</taxon>
        <taxon>Terriglobia</taxon>
        <taxon>Terriglobales</taxon>
        <taxon>Acidobacteriaceae</taxon>
        <taxon>Telmatobacter</taxon>
    </lineage>
</organism>
<dbReference type="GO" id="GO:0004553">
    <property type="term" value="F:hydrolase activity, hydrolyzing O-glycosyl compounds"/>
    <property type="evidence" value="ECO:0007669"/>
    <property type="project" value="InterPro"/>
</dbReference>
<dbReference type="InterPro" id="IPR019800">
    <property type="entry name" value="Glyco_hydro_3_AS"/>
</dbReference>
<dbReference type="PRINTS" id="PR00133">
    <property type="entry name" value="GLHYDRLASE3"/>
</dbReference>
<keyword evidence="2 4" id="KW-0378">Hydrolase</keyword>
<gene>
    <name evidence="6" type="ORF">P8935_08615</name>
</gene>
<dbReference type="InterPro" id="IPR017853">
    <property type="entry name" value="GH"/>
</dbReference>
<dbReference type="Pfam" id="PF01915">
    <property type="entry name" value="Glyco_hydro_3_C"/>
    <property type="match status" value="1"/>
</dbReference>
<evidence type="ECO:0000313" key="6">
    <source>
        <dbReference type="EMBL" id="XBH19365.1"/>
    </source>
</evidence>
<dbReference type="PROSITE" id="PS00775">
    <property type="entry name" value="GLYCOSYL_HYDROL_F3"/>
    <property type="match status" value="1"/>
</dbReference>
<dbReference type="InterPro" id="IPR036881">
    <property type="entry name" value="Glyco_hydro_3_C_sf"/>
</dbReference>
<dbReference type="InterPro" id="IPR001764">
    <property type="entry name" value="Glyco_hydro_3_N"/>
</dbReference>